<proteinExistence type="predicted"/>
<feature type="compositionally biased region" description="Basic and acidic residues" evidence="7">
    <location>
        <begin position="157"/>
        <end position="167"/>
    </location>
</feature>
<feature type="domain" description="Homeobox" evidence="8">
    <location>
        <begin position="97"/>
        <end position="157"/>
    </location>
</feature>
<feature type="DNA-binding region" description="Homeobox" evidence="5">
    <location>
        <begin position="99"/>
        <end position="158"/>
    </location>
</feature>
<dbReference type="GO" id="GO:0005634">
    <property type="term" value="C:nucleus"/>
    <property type="evidence" value="ECO:0007669"/>
    <property type="project" value="UniProtKB-SubCell"/>
</dbReference>
<feature type="region of interest" description="Disordered" evidence="7">
    <location>
        <begin position="156"/>
        <end position="247"/>
    </location>
</feature>
<name>A0A8C9UT59_SPEDA</name>
<reference evidence="9" key="2">
    <citation type="submission" date="2025-09" db="UniProtKB">
        <authorList>
            <consortium name="Ensembl"/>
        </authorList>
    </citation>
    <scope>IDENTIFICATION</scope>
</reference>
<evidence type="ECO:0000256" key="3">
    <source>
        <dbReference type="ARBA" id="ARBA00023155"/>
    </source>
</evidence>
<evidence type="ECO:0000256" key="4">
    <source>
        <dbReference type="ARBA" id="ARBA00023242"/>
    </source>
</evidence>
<evidence type="ECO:0000313" key="9">
    <source>
        <dbReference type="Ensembl" id="ENSSDAP00000020533.1"/>
    </source>
</evidence>
<keyword evidence="10" id="KW-1185">Reference proteome</keyword>
<dbReference type="PROSITE" id="PS00027">
    <property type="entry name" value="HOMEOBOX_1"/>
    <property type="match status" value="1"/>
</dbReference>
<evidence type="ECO:0000256" key="7">
    <source>
        <dbReference type="SAM" id="MobiDB-lite"/>
    </source>
</evidence>
<evidence type="ECO:0000256" key="1">
    <source>
        <dbReference type="ARBA" id="ARBA00004123"/>
    </source>
</evidence>
<dbReference type="Gene3D" id="1.10.10.60">
    <property type="entry name" value="Homeodomain-like"/>
    <property type="match status" value="2"/>
</dbReference>
<evidence type="ECO:0000259" key="8">
    <source>
        <dbReference type="PROSITE" id="PS50071"/>
    </source>
</evidence>
<keyword evidence="3 5" id="KW-0371">Homeobox</keyword>
<dbReference type="Proteomes" id="UP000694422">
    <property type="component" value="Unplaced"/>
</dbReference>
<dbReference type="InterPro" id="IPR051306">
    <property type="entry name" value="Homeobox_regulator"/>
</dbReference>
<dbReference type="CDD" id="cd00086">
    <property type="entry name" value="homeodomain"/>
    <property type="match status" value="2"/>
</dbReference>
<dbReference type="AlphaFoldDB" id="A0A8C9UT59"/>
<dbReference type="PANTHER" id="PTHR46123:SF7">
    <property type="entry name" value="DOUBLE HOMEOBOX PROTEIN A"/>
    <property type="match status" value="1"/>
</dbReference>
<keyword evidence="4 5" id="KW-0539">Nucleus</keyword>
<dbReference type="InterPro" id="IPR017970">
    <property type="entry name" value="Homeobox_CS"/>
</dbReference>
<dbReference type="SMART" id="SM00389">
    <property type="entry name" value="HOX"/>
    <property type="match status" value="2"/>
</dbReference>
<dbReference type="InterPro" id="IPR009057">
    <property type="entry name" value="Homeodomain-like_sf"/>
</dbReference>
<evidence type="ECO:0000256" key="6">
    <source>
        <dbReference type="RuleBase" id="RU000682"/>
    </source>
</evidence>
<dbReference type="PANTHER" id="PTHR46123">
    <property type="entry name" value="MIX-TYPE HOMEOBOX GENE 1-RELATED"/>
    <property type="match status" value="1"/>
</dbReference>
<evidence type="ECO:0000256" key="2">
    <source>
        <dbReference type="ARBA" id="ARBA00023125"/>
    </source>
</evidence>
<sequence>MRGRTGRLEVRPMPGSCRRDRTKFTKEQLKILIDTFNQMPYPNYATRQKLAMEVNTDESRIQVWFQNRRGPARPWRFCPARGSPWPPAHLLPPTLGEEARRCRTTYSPSQLHTLTRAFRNNPYPGIHCREQLAKEVGVPESRVQIWFQNRRSRLRVQKKEEPDETFKHGQGQDPSHGVQGRWHAGPAQHKAGAPCGSMPPEGGASHSPQEAEDTPPQLLRAQNQEVDTDPKSSFHVWGASKDFHCPR</sequence>
<dbReference type="GO" id="GO:0000981">
    <property type="term" value="F:DNA-binding transcription factor activity, RNA polymerase II-specific"/>
    <property type="evidence" value="ECO:0007669"/>
    <property type="project" value="InterPro"/>
</dbReference>
<dbReference type="SUPFAM" id="SSF46689">
    <property type="entry name" value="Homeodomain-like"/>
    <property type="match status" value="2"/>
</dbReference>
<accession>A0A8C9UT59</accession>
<keyword evidence="2 5" id="KW-0238">DNA-binding</keyword>
<dbReference type="PROSITE" id="PS50071">
    <property type="entry name" value="HOMEOBOX_2"/>
    <property type="match status" value="2"/>
</dbReference>
<protein>
    <recommendedName>
        <fullName evidence="8">Homeobox domain-containing protein</fullName>
    </recommendedName>
</protein>
<reference evidence="9" key="1">
    <citation type="submission" date="2025-08" db="UniProtKB">
        <authorList>
            <consortium name="Ensembl"/>
        </authorList>
    </citation>
    <scope>IDENTIFICATION</scope>
</reference>
<dbReference type="Pfam" id="PF00046">
    <property type="entry name" value="Homeodomain"/>
    <property type="match status" value="2"/>
</dbReference>
<dbReference type="Ensembl" id="ENSSDAT00000023471.1">
    <property type="protein sequence ID" value="ENSSDAP00000020533.1"/>
    <property type="gene ID" value="ENSSDAG00000018719.1"/>
</dbReference>
<comment type="subcellular location">
    <subcellularLocation>
        <location evidence="1 5 6">Nucleus</location>
    </subcellularLocation>
</comment>
<dbReference type="InterPro" id="IPR001356">
    <property type="entry name" value="HD"/>
</dbReference>
<dbReference type="GO" id="GO:0000977">
    <property type="term" value="F:RNA polymerase II transcription regulatory region sequence-specific DNA binding"/>
    <property type="evidence" value="ECO:0007669"/>
    <property type="project" value="TreeGrafter"/>
</dbReference>
<evidence type="ECO:0000256" key="5">
    <source>
        <dbReference type="PROSITE-ProRule" id="PRU00108"/>
    </source>
</evidence>
<organism evidence="9 10">
    <name type="scientific">Spermophilus dauricus</name>
    <name type="common">Daurian ground squirrel</name>
    <dbReference type="NCBI Taxonomy" id="99837"/>
    <lineage>
        <taxon>Eukaryota</taxon>
        <taxon>Metazoa</taxon>
        <taxon>Chordata</taxon>
        <taxon>Craniata</taxon>
        <taxon>Vertebrata</taxon>
        <taxon>Euteleostomi</taxon>
        <taxon>Mammalia</taxon>
        <taxon>Eutheria</taxon>
        <taxon>Euarchontoglires</taxon>
        <taxon>Glires</taxon>
        <taxon>Rodentia</taxon>
        <taxon>Sciuromorpha</taxon>
        <taxon>Sciuridae</taxon>
        <taxon>Xerinae</taxon>
        <taxon>Marmotini</taxon>
        <taxon>Spermophilus</taxon>
    </lineage>
</organism>
<evidence type="ECO:0000313" key="10">
    <source>
        <dbReference type="Proteomes" id="UP000694422"/>
    </source>
</evidence>
<feature type="DNA-binding region" description="Homeobox" evidence="5">
    <location>
        <begin position="17"/>
        <end position="76"/>
    </location>
</feature>
<feature type="domain" description="Homeobox" evidence="8">
    <location>
        <begin position="15"/>
        <end position="75"/>
    </location>
</feature>